<dbReference type="SMART" id="SM00160">
    <property type="entry name" value="RanBD"/>
    <property type="match status" value="1"/>
</dbReference>
<feature type="region of interest" description="Disordered" evidence="8">
    <location>
        <begin position="1"/>
        <end position="30"/>
    </location>
</feature>
<feature type="region of interest" description="Disordered" evidence="8">
    <location>
        <begin position="138"/>
        <end position="175"/>
    </location>
</feature>
<feature type="region of interest" description="Disordered" evidence="8">
    <location>
        <begin position="225"/>
        <end position="261"/>
    </location>
</feature>
<feature type="region of interest" description="Disordered" evidence="8">
    <location>
        <begin position="275"/>
        <end position="475"/>
    </location>
</feature>
<feature type="compositionally biased region" description="Acidic residues" evidence="8">
    <location>
        <begin position="14"/>
        <end position="23"/>
    </location>
</feature>
<dbReference type="Pfam" id="PF08911">
    <property type="entry name" value="NUP50"/>
    <property type="match status" value="1"/>
</dbReference>
<feature type="compositionally biased region" description="Basic and acidic residues" evidence="8">
    <location>
        <begin position="1"/>
        <end position="13"/>
    </location>
</feature>
<feature type="compositionally biased region" description="Low complexity" evidence="8">
    <location>
        <begin position="235"/>
        <end position="250"/>
    </location>
</feature>
<evidence type="ECO:0000256" key="8">
    <source>
        <dbReference type="SAM" id="MobiDB-lite"/>
    </source>
</evidence>
<dbReference type="PANTHER" id="PTHR38697:SF1">
    <property type="entry name" value="NUCLEAR PORE COMPLEX PROTEIN SIMILAR TO S. CEREVISIAE NUP2 (EUROFUNG)"/>
    <property type="match status" value="1"/>
</dbReference>
<feature type="compositionally biased region" description="Low complexity" evidence="8">
    <location>
        <begin position="275"/>
        <end position="284"/>
    </location>
</feature>
<feature type="compositionally biased region" description="Low complexity" evidence="8">
    <location>
        <begin position="303"/>
        <end position="320"/>
    </location>
</feature>
<comment type="caution">
    <text evidence="10">The sequence shown here is derived from an EMBL/GenBank/DDBJ whole genome shotgun (WGS) entry which is preliminary data.</text>
</comment>
<dbReference type="InterPro" id="IPR011993">
    <property type="entry name" value="PH-like_dom_sf"/>
</dbReference>
<evidence type="ECO:0000313" key="11">
    <source>
        <dbReference type="Proteomes" id="UP000623467"/>
    </source>
</evidence>
<keyword evidence="2" id="KW-0813">Transport</keyword>
<dbReference type="AlphaFoldDB" id="A0A8H6ZFE2"/>
<feature type="domain" description="RanBD1" evidence="9">
    <location>
        <begin position="466"/>
        <end position="582"/>
    </location>
</feature>
<reference evidence="10" key="1">
    <citation type="submission" date="2020-05" db="EMBL/GenBank/DDBJ databases">
        <title>Mycena genomes resolve the evolution of fungal bioluminescence.</title>
        <authorList>
            <person name="Tsai I.J."/>
        </authorList>
    </citation>
    <scope>NUCLEOTIDE SEQUENCE</scope>
    <source>
        <strain evidence="10">160909Yilan</strain>
    </source>
</reference>
<protein>
    <submittedName>
        <fullName evidence="10">RanBD1 domain-containing protein</fullName>
    </submittedName>
</protein>
<dbReference type="InterPro" id="IPR000156">
    <property type="entry name" value="Ran_bind_dom"/>
</dbReference>
<evidence type="ECO:0000313" key="10">
    <source>
        <dbReference type="EMBL" id="KAF7376402.1"/>
    </source>
</evidence>
<feature type="compositionally biased region" description="Low complexity" evidence="8">
    <location>
        <begin position="146"/>
        <end position="171"/>
    </location>
</feature>
<dbReference type="GO" id="GO:0051028">
    <property type="term" value="P:mRNA transport"/>
    <property type="evidence" value="ECO:0007669"/>
    <property type="project" value="UniProtKB-KW"/>
</dbReference>
<feature type="compositionally biased region" description="Basic and acidic residues" evidence="8">
    <location>
        <begin position="405"/>
        <end position="415"/>
    </location>
</feature>
<evidence type="ECO:0000256" key="7">
    <source>
        <dbReference type="ARBA" id="ARBA00023242"/>
    </source>
</evidence>
<feature type="compositionally biased region" description="Acidic residues" evidence="8">
    <location>
        <begin position="462"/>
        <end position="472"/>
    </location>
</feature>
<name>A0A8H6ZFE2_9AGAR</name>
<keyword evidence="4" id="KW-0653">Protein transport</keyword>
<evidence type="ECO:0000256" key="4">
    <source>
        <dbReference type="ARBA" id="ARBA00022927"/>
    </source>
</evidence>
<feature type="compositionally biased region" description="Low complexity" evidence="8">
    <location>
        <begin position="84"/>
        <end position="121"/>
    </location>
</feature>
<comment type="subcellular location">
    <subcellularLocation>
        <location evidence="1">Nucleus</location>
        <location evidence="1">Nuclear pore complex</location>
    </subcellularLocation>
</comment>
<feature type="compositionally biased region" description="Pro residues" evidence="8">
    <location>
        <begin position="251"/>
        <end position="261"/>
    </location>
</feature>
<feature type="compositionally biased region" description="Basic and acidic residues" evidence="8">
    <location>
        <begin position="225"/>
        <end position="234"/>
    </location>
</feature>
<organism evidence="10 11">
    <name type="scientific">Mycena sanguinolenta</name>
    <dbReference type="NCBI Taxonomy" id="230812"/>
    <lineage>
        <taxon>Eukaryota</taxon>
        <taxon>Fungi</taxon>
        <taxon>Dikarya</taxon>
        <taxon>Basidiomycota</taxon>
        <taxon>Agaricomycotina</taxon>
        <taxon>Agaricomycetes</taxon>
        <taxon>Agaricomycetidae</taxon>
        <taxon>Agaricales</taxon>
        <taxon>Marasmiineae</taxon>
        <taxon>Mycenaceae</taxon>
        <taxon>Mycena</taxon>
    </lineage>
</organism>
<gene>
    <name evidence="10" type="ORF">MSAN_00055700</name>
</gene>
<dbReference type="Proteomes" id="UP000623467">
    <property type="component" value="Unassembled WGS sequence"/>
</dbReference>
<dbReference type="PANTHER" id="PTHR38697">
    <property type="entry name" value="NUCLEAR PORE COMPLEX PROTEIN SIMILAR TO S. CEREVISIAE NUP2 (EUROFUNG)"/>
    <property type="match status" value="1"/>
</dbReference>
<feature type="compositionally biased region" description="Low complexity" evidence="8">
    <location>
        <begin position="379"/>
        <end position="388"/>
    </location>
</feature>
<evidence type="ECO:0000256" key="3">
    <source>
        <dbReference type="ARBA" id="ARBA00022816"/>
    </source>
</evidence>
<feature type="compositionally biased region" description="Low complexity" evidence="8">
    <location>
        <begin position="440"/>
        <end position="449"/>
    </location>
</feature>
<dbReference type="SUPFAM" id="SSF50729">
    <property type="entry name" value="PH domain-like"/>
    <property type="match status" value="1"/>
</dbReference>
<keyword evidence="7" id="KW-0539">Nucleus</keyword>
<feature type="compositionally biased region" description="Low complexity" evidence="8">
    <location>
        <begin position="347"/>
        <end position="369"/>
    </location>
</feature>
<keyword evidence="11" id="KW-1185">Reference proteome</keyword>
<dbReference type="GO" id="GO:0005643">
    <property type="term" value="C:nuclear pore"/>
    <property type="evidence" value="ECO:0007669"/>
    <property type="project" value="UniProtKB-SubCell"/>
</dbReference>
<dbReference type="InterPro" id="IPR053074">
    <property type="entry name" value="NPC_Nucleoporin"/>
</dbReference>
<feature type="region of interest" description="Disordered" evidence="8">
    <location>
        <begin position="44"/>
        <end position="121"/>
    </location>
</feature>
<dbReference type="OrthoDB" id="185618at2759"/>
<dbReference type="GO" id="GO:0015031">
    <property type="term" value="P:protein transport"/>
    <property type="evidence" value="ECO:0007669"/>
    <property type="project" value="UniProtKB-KW"/>
</dbReference>
<feature type="compositionally biased region" description="Pro residues" evidence="8">
    <location>
        <begin position="293"/>
        <end position="302"/>
    </location>
</feature>
<evidence type="ECO:0000256" key="1">
    <source>
        <dbReference type="ARBA" id="ARBA00004567"/>
    </source>
</evidence>
<evidence type="ECO:0000256" key="6">
    <source>
        <dbReference type="ARBA" id="ARBA00023132"/>
    </source>
</evidence>
<dbReference type="CDD" id="cd13170">
    <property type="entry name" value="RanBD_NUP50"/>
    <property type="match status" value="1"/>
</dbReference>
<dbReference type="InterPro" id="IPR015007">
    <property type="entry name" value="NUP2/50/61"/>
</dbReference>
<keyword evidence="5" id="KW-0811">Translocation</keyword>
<dbReference type="Pfam" id="PF00638">
    <property type="entry name" value="Ran_BP1"/>
    <property type="match status" value="1"/>
</dbReference>
<dbReference type="EMBL" id="JACAZH010000001">
    <property type="protein sequence ID" value="KAF7376402.1"/>
    <property type="molecule type" value="Genomic_DNA"/>
</dbReference>
<evidence type="ECO:0000259" key="9">
    <source>
        <dbReference type="PROSITE" id="PS50196"/>
    </source>
</evidence>
<proteinExistence type="predicted"/>
<sequence>MKRGAEKQITREGEEVEDEEEVSGDAAFHKADDAVLATRKLAGASTFSGSPSKPEANGAEAPATPPLSKFNTFSGFGTPGSSGTGFSFVSPSASPSFPTASTTPNIFGSTPGTPTPSTLFSTSLAPAVAPTASNAAKTLSSFLGGSPSKPAASSAPSPSEQTKLSSSAPDADSADEAELKYYRSLRGLNVSILAAITSAIEADPFTDIASLLDRYNSLRVDVQKEYDGRVKSDPPRSSAPSPSPFAASIPTPQPPSVPAAPLKMPAPPVAFAGFGKPAAAPAPKTNGAVDAPPANPPAPPANPFTFAVSAPTSTSVSTAPKPSLFGSSATPSAFGAAAPPTSLFGSSTTASPFGAPAATTPSPFGSPTSFGGGAKPAASLFGSGTGSPSPSPFGGFGSKGSIGNPEKEASASAEEKQDEEGDTVGASSQETEKASTVDEGSTASGSSSSLMFNDDVPTGLEGEGEGEEDEETVQQARVKAYRLRKKEEPETGWADIGSGLTRLKKHKETSARRLLLRNSAGKIGLNFALYSGLKASQAKKALTLVGHDAAGESQTYSLRFRSEDAAKTFQAAIDKEVAQIKPS</sequence>
<keyword evidence="3" id="KW-0509">mRNA transport</keyword>
<accession>A0A8H6ZFE2</accession>
<evidence type="ECO:0000256" key="2">
    <source>
        <dbReference type="ARBA" id="ARBA00022448"/>
    </source>
</evidence>
<dbReference type="PROSITE" id="PS50196">
    <property type="entry name" value="RANBD1"/>
    <property type="match status" value="1"/>
</dbReference>
<dbReference type="Gene3D" id="2.30.29.30">
    <property type="entry name" value="Pleckstrin-homology domain (PH domain)/Phosphotyrosine-binding domain (PTB)"/>
    <property type="match status" value="1"/>
</dbReference>
<evidence type="ECO:0000256" key="5">
    <source>
        <dbReference type="ARBA" id="ARBA00023010"/>
    </source>
</evidence>
<keyword evidence="6" id="KW-0906">Nuclear pore complex</keyword>